<gene>
    <name evidence="3" type="ORF">HPS55_06150</name>
</gene>
<proteinExistence type="predicted"/>
<evidence type="ECO:0000313" key="3">
    <source>
        <dbReference type="EMBL" id="NPE13910.1"/>
    </source>
</evidence>
<dbReference type="Gene3D" id="1.50.10.100">
    <property type="entry name" value="Chondroitin AC/alginate lyase"/>
    <property type="match status" value="1"/>
</dbReference>
<accession>A0ABX2AW73</accession>
<dbReference type="EMBL" id="JABKKE010000008">
    <property type="protein sequence ID" value="NPE13910.1"/>
    <property type="molecule type" value="Genomic_DNA"/>
</dbReference>
<dbReference type="InterPro" id="IPR012480">
    <property type="entry name" value="Hepar_II_III_C"/>
</dbReference>
<protein>
    <submittedName>
        <fullName evidence="3">Heparinase</fullName>
    </submittedName>
</protein>
<evidence type="ECO:0000259" key="2">
    <source>
        <dbReference type="Pfam" id="PF07940"/>
    </source>
</evidence>
<dbReference type="Proteomes" id="UP001193734">
    <property type="component" value="Unassembled WGS sequence"/>
</dbReference>
<dbReference type="InterPro" id="IPR008929">
    <property type="entry name" value="Chondroitin_lyas"/>
</dbReference>
<dbReference type="SUPFAM" id="SSF48230">
    <property type="entry name" value="Chondroitin AC/alginate lyase"/>
    <property type="match status" value="1"/>
</dbReference>
<comment type="subcellular location">
    <subcellularLocation>
        <location evidence="1">Cell envelope</location>
    </subcellularLocation>
</comment>
<sequence>MRRNYIEHGERYIDRPWSSLPATEFARFKTDGNRTGYETLCFNKRRQLVALVMAEVMEGKGRFMPDIVNGLQSTLEETWWGLPAHYGTKMQRAEDQNVDLFNAETAGMVAWISYVLEERLDSFSPLLRKRIDSEIARRILDPAVKNNYWWKRAGMNWNPWIASNWLTCILFCEHDDKRRAEGIGQIIHALDAFIDAYPEDGGCDEGPGYWDRAAASLYECLALLRAATGGTVDMSHEQKIKAMGSYIYKMYIGNGYYVNFADAHNNRNMQQVNVVYPFGLYLGDRTMTSFAAYTAQKARITERAATIYDRSGNWPTLGRELMMLGNINSMLRETPAEPATADVWLPDLQIMTARRGGLFVATKGGHNGESHNHNDVGSFIVYTDGEPLLIDPGVGSYTAQTFSNGRYGIWTMQSQYHNLPMINCTGQKDGKKYAARNISYTRGSLSMDLAGCYPDSAEVTEWTRSVKASSKGVEVTENYTLREHRGTTALTLMTVTRPDILCDGTIALNGGRRIAYDPKQLSVSIEDISPMLDAHLKGVWGEKMYRIVMTVKGNKTKGSIRYKVI</sequence>
<dbReference type="Pfam" id="PF07940">
    <property type="entry name" value="Hepar_II_III_C"/>
    <property type="match status" value="1"/>
</dbReference>
<evidence type="ECO:0000256" key="1">
    <source>
        <dbReference type="ARBA" id="ARBA00004196"/>
    </source>
</evidence>
<feature type="domain" description="Heparinase II/III-like C-terminal" evidence="2">
    <location>
        <begin position="344"/>
        <end position="418"/>
    </location>
</feature>
<comment type="caution">
    <text evidence="3">The sequence shown here is derived from an EMBL/GenBank/DDBJ whole genome shotgun (WGS) entry which is preliminary data.</text>
</comment>
<reference evidence="3 4" key="1">
    <citation type="submission" date="2020-05" db="EMBL/GenBank/DDBJ databases">
        <title>Distinct polysaccharide utilization as determinants for interspecies competition between intestinal Prevotella spp.</title>
        <authorList>
            <person name="Galvez E.J.C."/>
            <person name="Iljazovic A."/>
            <person name="Strowig T."/>
        </authorList>
    </citation>
    <scope>NUCLEOTIDE SEQUENCE [LARGE SCALE GENOMIC DNA]</scope>
    <source>
        <strain evidence="3 4">PROD</strain>
    </source>
</reference>
<dbReference type="Gene3D" id="2.70.98.70">
    <property type="match status" value="1"/>
</dbReference>
<evidence type="ECO:0000313" key="4">
    <source>
        <dbReference type="Proteomes" id="UP001193734"/>
    </source>
</evidence>
<keyword evidence="4" id="KW-1185">Reference proteome</keyword>
<organism evidence="3 4">
    <name type="scientific">Xylanibacter rodentium</name>
    <dbReference type="NCBI Taxonomy" id="2736289"/>
    <lineage>
        <taxon>Bacteria</taxon>
        <taxon>Pseudomonadati</taxon>
        <taxon>Bacteroidota</taxon>
        <taxon>Bacteroidia</taxon>
        <taxon>Bacteroidales</taxon>
        <taxon>Prevotellaceae</taxon>
        <taxon>Xylanibacter</taxon>
    </lineage>
</organism>
<name>A0ABX2AW73_9BACT</name>